<dbReference type="PROSITE" id="PS51077">
    <property type="entry name" value="HTH_ICLR"/>
    <property type="match status" value="1"/>
</dbReference>
<dbReference type="GO" id="GO:0045892">
    <property type="term" value="P:negative regulation of DNA-templated transcription"/>
    <property type="evidence" value="ECO:0007669"/>
    <property type="project" value="TreeGrafter"/>
</dbReference>
<feature type="domain" description="HTH iclR-type" evidence="4">
    <location>
        <begin position="8"/>
        <end position="70"/>
    </location>
</feature>
<dbReference type="InterPro" id="IPR005471">
    <property type="entry name" value="Tscrpt_reg_IclR_N"/>
</dbReference>
<keyword evidence="7" id="KW-1185">Reference proteome</keyword>
<keyword evidence="3" id="KW-0804">Transcription</keyword>
<dbReference type="SUPFAM" id="SSF46785">
    <property type="entry name" value="Winged helix' DNA-binding domain"/>
    <property type="match status" value="1"/>
</dbReference>
<proteinExistence type="predicted"/>
<accession>D5RR23</accession>
<gene>
    <name evidence="6" type="ORF">HMPREF0731_3535</name>
</gene>
<dbReference type="InterPro" id="IPR029016">
    <property type="entry name" value="GAF-like_dom_sf"/>
</dbReference>
<dbReference type="Proteomes" id="UP000005324">
    <property type="component" value="Unassembled WGS sequence"/>
</dbReference>
<dbReference type="Pfam" id="PF09339">
    <property type="entry name" value="HTH_IclR"/>
    <property type="match status" value="1"/>
</dbReference>
<dbReference type="Gene3D" id="1.10.10.10">
    <property type="entry name" value="Winged helix-like DNA-binding domain superfamily/Winged helix DNA-binding domain"/>
    <property type="match status" value="1"/>
</dbReference>
<evidence type="ECO:0000259" key="5">
    <source>
        <dbReference type="PROSITE" id="PS51078"/>
    </source>
</evidence>
<dbReference type="OrthoDB" id="6057486at2"/>
<dbReference type="GO" id="GO:0003677">
    <property type="term" value="F:DNA binding"/>
    <property type="evidence" value="ECO:0007669"/>
    <property type="project" value="UniProtKB-KW"/>
</dbReference>
<dbReference type="Pfam" id="PF01614">
    <property type="entry name" value="IclR_C"/>
    <property type="match status" value="1"/>
</dbReference>
<dbReference type="HOGENOM" id="CLU_062618_0_1_5"/>
<dbReference type="GO" id="GO:0003700">
    <property type="term" value="F:DNA-binding transcription factor activity"/>
    <property type="evidence" value="ECO:0007669"/>
    <property type="project" value="TreeGrafter"/>
</dbReference>
<dbReference type="EMBL" id="ADVL01000683">
    <property type="protein sequence ID" value="EFH10246.1"/>
    <property type="molecule type" value="Genomic_DNA"/>
</dbReference>
<name>D5RR23_9PROT</name>
<dbReference type="PANTHER" id="PTHR30136:SF35">
    <property type="entry name" value="HTH-TYPE TRANSCRIPTIONAL REGULATOR RV1719"/>
    <property type="match status" value="1"/>
</dbReference>
<protein>
    <submittedName>
        <fullName evidence="6">IclR helix-turn-helix domain protein</fullName>
    </submittedName>
</protein>
<dbReference type="SMART" id="SM00346">
    <property type="entry name" value="HTH_ICLR"/>
    <property type="match status" value="1"/>
</dbReference>
<dbReference type="PANTHER" id="PTHR30136">
    <property type="entry name" value="HELIX-TURN-HELIX TRANSCRIPTIONAL REGULATOR, ICLR FAMILY"/>
    <property type="match status" value="1"/>
</dbReference>
<dbReference type="InterPro" id="IPR014757">
    <property type="entry name" value="Tscrpt_reg_IclR_C"/>
</dbReference>
<dbReference type="Gene3D" id="3.30.450.40">
    <property type="match status" value="1"/>
</dbReference>
<evidence type="ECO:0000256" key="3">
    <source>
        <dbReference type="ARBA" id="ARBA00023163"/>
    </source>
</evidence>
<dbReference type="SUPFAM" id="SSF55781">
    <property type="entry name" value="GAF domain-like"/>
    <property type="match status" value="1"/>
</dbReference>
<comment type="caution">
    <text evidence="6">The sequence shown here is derived from an EMBL/GenBank/DDBJ whole genome shotgun (WGS) entry which is preliminary data.</text>
</comment>
<dbReference type="RefSeq" id="WP_007002565.1">
    <property type="nucleotide sequence ID" value="NZ_GG770777.1"/>
</dbReference>
<organism evidence="6 7">
    <name type="scientific">Pseudoroseomonas cervicalis ATCC 49957</name>
    <dbReference type="NCBI Taxonomy" id="525371"/>
    <lineage>
        <taxon>Bacteria</taxon>
        <taxon>Pseudomonadati</taxon>
        <taxon>Pseudomonadota</taxon>
        <taxon>Alphaproteobacteria</taxon>
        <taxon>Acetobacterales</taxon>
        <taxon>Roseomonadaceae</taxon>
        <taxon>Roseomonas</taxon>
    </lineage>
</organism>
<keyword evidence="1" id="KW-0805">Transcription regulation</keyword>
<evidence type="ECO:0000256" key="1">
    <source>
        <dbReference type="ARBA" id="ARBA00023015"/>
    </source>
</evidence>
<evidence type="ECO:0000259" key="4">
    <source>
        <dbReference type="PROSITE" id="PS51077"/>
    </source>
</evidence>
<evidence type="ECO:0000313" key="7">
    <source>
        <dbReference type="Proteomes" id="UP000005324"/>
    </source>
</evidence>
<dbReference type="InterPro" id="IPR036388">
    <property type="entry name" value="WH-like_DNA-bd_sf"/>
</dbReference>
<keyword evidence="2" id="KW-0238">DNA-binding</keyword>
<dbReference type="AlphaFoldDB" id="D5RR23"/>
<feature type="domain" description="IclR-ED" evidence="5">
    <location>
        <begin position="71"/>
        <end position="255"/>
    </location>
</feature>
<evidence type="ECO:0000313" key="6">
    <source>
        <dbReference type="EMBL" id="EFH10246.1"/>
    </source>
</evidence>
<dbReference type="InterPro" id="IPR050707">
    <property type="entry name" value="HTH_MetabolicPath_Reg"/>
</dbReference>
<evidence type="ECO:0000256" key="2">
    <source>
        <dbReference type="ARBA" id="ARBA00023125"/>
    </source>
</evidence>
<dbReference type="PROSITE" id="PS51078">
    <property type="entry name" value="ICLR_ED"/>
    <property type="match status" value="1"/>
</dbReference>
<sequence>MPEDRLFVQSLQKGLALLEAFARQPGELSLNELAHLSGIDRSSAQRMAHTLLKLGYLERGANGRGYTPGRKILDRGFDFLRSRPLVERATPVVIELQRNTGERVDLSLFDGTTIVYALRRQSKRETFFATLVGRRLQSFSTAGGRACMATLPREEVNALMARSDIRPVTPKTLLDPDAILARIEQARREGYSVVQEEMLIGEVVVGAAILDQQGRPVGAVHIAGSLSEWPPQRFAARFAPLAIEAARALGGGSGLR</sequence>
<dbReference type="InterPro" id="IPR036390">
    <property type="entry name" value="WH_DNA-bd_sf"/>
</dbReference>
<reference evidence="6 7" key="1">
    <citation type="submission" date="2010-04" db="EMBL/GenBank/DDBJ databases">
        <authorList>
            <person name="Qin X."/>
            <person name="Bachman B."/>
            <person name="Battles P."/>
            <person name="Bell A."/>
            <person name="Bess C."/>
            <person name="Bickham C."/>
            <person name="Chaboub L."/>
            <person name="Chen D."/>
            <person name="Coyle M."/>
            <person name="Deiros D.R."/>
            <person name="Dinh H."/>
            <person name="Forbes L."/>
            <person name="Fowler G."/>
            <person name="Francisco L."/>
            <person name="Fu Q."/>
            <person name="Gubbala S."/>
            <person name="Hale W."/>
            <person name="Han Y."/>
            <person name="Hemphill L."/>
            <person name="Highlander S.K."/>
            <person name="Hirani K."/>
            <person name="Hogues M."/>
            <person name="Jackson L."/>
            <person name="Jakkamsetti A."/>
            <person name="Javaid M."/>
            <person name="Jiang H."/>
            <person name="Korchina V."/>
            <person name="Kovar C."/>
            <person name="Lara F."/>
            <person name="Lee S."/>
            <person name="Mata R."/>
            <person name="Mathew T."/>
            <person name="Moen C."/>
            <person name="Morales K."/>
            <person name="Munidasa M."/>
            <person name="Nazareth L."/>
            <person name="Ngo R."/>
            <person name="Nguyen L."/>
            <person name="Okwuonu G."/>
            <person name="Ongeri F."/>
            <person name="Patil S."/>
            <person name="Petrosino J."/>
            <person name="Pham C."/>
            <person name="Pham P."/>
            <person name="Pu L.-L."/>
            <person name="Puazo M."/>
            <person name="Raj R."/>
            <person name="Reid J."/>
            <person name="Rouhana J."/>
            <person name="Saada N."/>
            <person name="Shang Y."/>
            <person name="Simmons D."/>
            <person name="Thornton R."/>
            <person name="Warren J."/>
            <person name="Weissenberger G."/>
            <person name="Zhang J."/>
            <person name="Zhang L."/>
            <person name="Zhou C."/>
            <person name="Zhu D."/>
            <person name="Muzny D."/>
            <person name="Worley K."/>
            <person name="Gibbs R."/>
        </authorList>
    </citation>
    <scope>NUCLEOTIDE SEQUENCE [LARGE SCALE GENOMIC DNA]</scope>
    <source>
        <strain evidence="6 7">ATCC 49957</strain>
    </source>
</reference>